<dbReference type="Gene3D" id="1.10.630.10">
    <property type="entry name" value="Cytochrome P450"/>
    <property type="match status" value="1"/>
</dbReference>
<evidence type="ECO:0000313" key="10">
    <source>
        <dbReference type="Proteomes" id="UP000274909"/>
    </source>
</evidence>
<evidence type="ECO:0000256" key="3">
    <source>
        <dbReference type="ARBA" id="ARBA00022617"/>
    </source>
</evidence>
<dbReference type="InterPro" id="IPR036396">
    <property type="entry name" value="Cyt_P450_sf"/>
</dbReference>
<accession>A0A3S1CS26</accession>
<keyword evidence="10" id="KW-1185">Reference proteome</keyword>
<keyword evidence="7" id="KW-0503">Monooxygenase</keyword>
<keyword evidence="3" id="KW-0349">Heme</keyword>
<protein>
    <submittedName>
        <fullName evidence="9">Cytochrome P450</fullName>
    </submittedName>
</protein>
<evidence type="ECO:0000256" key="6">
    <source>
        <dbReference type="ARBA" id="ARBA00023004"/>
    </source>
</evidence>
<dbReference type="PANTHER" id="PTHR24286">
    <property type="entry name" value="CYTOCHROME P450 26"/>
    <property type="match status" value="1"/>
</dbReference>
<dbReference type="GO" id="GO:0020037">
    <property type="term" value="F:heme binding"/>
    <property type="evidence" value="ECO:0007669"/>
    <property type="project" value="InterPro"/>
</dbReference>
<gene>
    <name evidence="9" type="ORF">ELQ94_05615</name>
</gene>
<evidence type="ECO:0000256" key="5">
    <source>
        <dbReference type="ARBA" id="ARBA00023002"/>
    </source>
</evidence>
<dbReference type="GO" id="GO:0016125">
    <property type="term" value="P:sterol metabolic process"/>
    <property type="evidence" value="ECO:0007669"/>
    <property type="project" value="TreeGrafter"/>
</dbReference>
<evidence type="ECO:0000256" key="7">
    <source>
        <dbReference type="ARBA" id="ARBA00023033"/>
    </source>
</evidence>
<comment type="cofactor">
    <cofactor evidence="1">
        <name>heme</name>
        <dbReference type="ChEBI" id="CHEBI:30413"/>
    </cofactor>
</comment>
<keyword evidence="4" id="KW-0479">Metal-binding</keyword>
<keyword evidence="5" id="KW-0560">Oxidoreductase</keyword>
<evidence type="ECO:0000256" key="2">
    <source>
        <dbReference type="ARBA" id="ARBA00010617"/>
    </source>
</evidence>
<dbReference type="AlphaFoldDB" id="A0A3S1CS26"/>
<feature type="region of interest" description="Disordered" evidence="8">
    <location>
        <begin position="407"/>
        <end position="433"/>
    </location>
</feature>
<dbReference type="Proteomes" id="UP000274909">
    <property type="component" value="Unassembled WGS sequence"/>
</dbReference>
<dbReference type="EMBL" id="RZGZ01000002">
    <property type="protein sequence ID" value="RUR01013.1"/>
    <property type="molecule type" value="Genomic_DNA"/>
</dbReference>
<dbReference type="SUPFAM" id="SSF48264">
    <property type="entry name" value="Cytochrome P450"/>
    <property type="match status" value="1"/>
</dbReference>
<evidence type="ECO:0000256" key="4">
    <source>
        <dbReference type="ARBA" id="ARBA00022723"/>
    </source>
</evidence>
<dbReference type="RefSeq" id="WP_127048058.1">
    <property type="nucleotide sequence ID" value="NZ_RZGZ01000002.1"/>
</dbReference>
<sequence>MDYSRFPLHDDSIGLLTRGYGLGARLWQRTERGARSVPFRLLGRPALFVRGAEGVELFYDESRIRRHGAMPAFIQESLFGHGSVHSLDGDEHRHRKSTFVDVLYDDEHVDRLMPLLDREWRTELEAWAAGGDRSAYQAAVAALGRAVMGWAGIPGTRAAHERWAQRQAQIVDGFGVPYSPEYLLALGNRRWSDHHAARLIEAVRSGALEPEPGTALHAWAWHRGPDGALLAPHLAGVELQNSFRPMIAVSRFVAFAAKELHDRPEWRERIAAENDERGSLVGGTIATMFAQEIRRTAPFVPMLPAWATTDVELDGERVPKGGRVVLDILGTDTDERSWSEPNSFDPERFRGIDDYEAITTFVPHGGGGVSTGHRCPGEKLAIAGLAAAIASLSDPRIRISGRGLDVNRRRMPTKPRSGGRIRPAGAPSRCPFH</sequence>
<dbReference type="GO" id="GO:0004497">
    <property type="term" value="F:monooxygenase activity"/>
    <property type="evidence" value="ECO:0007669"/>
    <property type="project" value="UniProtKB-KW"/>
</dbReference>
<evidence type="ECO:0000256" key="1">
    <source>
        <dbReference type="ARBA" id="ARBA00001971"/>
    </source>
</evidence>
<dbReference type="PANTHER" id="PTHR24286:SF24">
    <property type="entry name" value="LANOSTEROL 14-ALPHA DEMETHYLASE"/>
    <property type="match status" value="1"/>
</dbReference>
<evidence type="ECO:0000256" key="8">
    <source>
        <dbReference type="SAM" id="MobiDB-lite"/>
    </source>
</evidence>
<dbReference type="OrthoDB" id="9764248at2"/>
<reference evidence="9 10" key="1">
    <citation type="submission" date="2018-12" db="EMBL/GenBank/DDBJ databases">
        <authorList>
            <person name="Li F."/>
        </authorList>
    </citation>
    <scope>NUCLEOTIDE SEQUENCE [LARGE SCALE GENOMIC DNA]</scope>
    <source>
        <strain evidence="9 10">EGI 6500705</strain>
    </source>
</reference>
<evidence type="ECO:0000313" key="9">
    <source>
        <dbReference type="EMBL" id="RUR01013.1"/>
    </source>
</evidence>
<comment type="similarity">
    <text evidence="2">Belongs to the cytochrome P450 family.</text>
</comment>
<name>A0A3S1CS26_9MICO</name>
<proteinExistence type="inferred from homology"/>
<dbReference type="InterPro" id="IPR001128">
    <property type="entry name" value="Cyt_P450"/>
</dbReference>
<comment type="caution">
    <text evidence="9">The sequence shown here is derived from an EMBL/GenBank/DDBJ whole genome shotgun (WGS) entry which is preliminary data.</text>
</comment>
<dbReference type="Pfam" id="PF00067">
    <property type="entry name" value="p450"/>
    <property type="match status" value="1"/>
</dbReference>
<dbReference type="GO" id="GO:0016705">
    <property type="term" value="F:oxidoreductase activity, acting on paired donors, with incorporation or reduction of molecular oxygen"/>
    <property type="evidence" value="ECO:0007669"/>
    <property type="project" value="InterPro"/>
</dbReference>
<organism evidence="9 10">
    <name type="scientific">Labedella endophytica</name>
    <dbReference type="NCBI Taxonomy" id="1523160"/>
    <lineage>
        <taxon>Bacteria</taxon>
        <taxon>Bacillati</taxon>
        <taxon>Actinomycetota</taxon>
        <taxon>Actinomycetes</taxon>
        <taxon>Micrococcales</taxon>
        <taxon>Microbacteriaceae</taxon>
        <taxon>Labedella</taxon>
    </lineage>
</organism>
<keyword evidence="6" id="KW-0408">Iron</keyword>
<dbReference type="GO" id="GO:0005506">
    <property type="term" value="F:iron ion binding"/>
    <property type="evidence" value="ECO:0007669"/>
    <property type="project" value="InterPro"/>
</dbReference>
<feature type="compositionally biased region" description="Basic residues" evidence="8">
    <location>
        <begin position="409"/>
        <end position="419"/>
    </location>
</feature>